<gene>
    <name evidence="2" type="ORF">SAMN05192549_11041</name>
</gene>
<dbReference type="STRING" id="551987.SAMN05192549_11041"/>
<sequence length="129" mass="13699">MRKLLISILPAVIGVALLPGCASKSQQASAVDWDHGAKHGWVVARYAPGASGSALPPCLASLPETEYVKHRYAKLRYRQGHHTHDVVAELPPGLPLNDGQPVELWPADCAAGQLAHISRILAATAQAND</sequence>
<feature type="chain" id="PRO_5013156096" description="Lipoprotein" evidence="1">
    <location>
        <begin position="31"/>
        <end position="129"/>
    </location>
</feature>
<evidence type="ECO:0000313" key="2">
    <source>
        <dbReference type="EMBL" id="SHN39673.1"/>
    </source>
</evidence>
<keyword evidence="1" id="KW-0732">Signal</keyword>
<evidence type="ECO:0008006" key="4">
    <source>
        <dbReference type="Google" id="ProtNLM"/>
    </source>
</evidence>
<dbReference type="EMBL" id="FRCX01000010">
    <property type="protein sequence ID" value="SHN39673.1"/>
    <property type="molecule type" value="Genomic_DNA"/>
</dbReference>
<keyword evidence="3" id="KW-1185">Reference proteome</keyword>
<name>A0A1M7R4D2_9BURK</name>
<dbReference type="Proteomes" id="UP000184339">
    <property type="component" value="Unassembled WGS sequence"/>
</dbReference>
<organism evidence="2 3">
    <name type="scientific">Duganella sacchari</name>
    <dbReference type="NCBI Taxonomy" id="551987"/>
    <lineage>
        <taxon>Bacteria</taxon>
        <taxon>Pseudomonadati</taxon>
        <taxon>Pseudomonadota</taxon>
        <taxon>Betaproteobacteria</taxon>
        <taxon>Burkholderiales</taxon>
        <taxon>Oxalobacteraceae</taxon>
        <taxon>Telluria group</taxon>
        <taxon>Duganella</taxon>
    </lineage>
</organism>
<dbReference type="AlphaFoldDB" id="A0A1M7R4D2"/>
<evidence type="ECO:0000256" key="1">
    <source>
        <dbReference type="SAM" id="SignalP"/>
    </source>
</evidence>
<proteinExistence type="predicted"/>
<dbReference type="OrthoDB" id="8758007at2"/>
<protein>
    <recommendedName>
        <fullName evidence="4">Lipoprotein</fullName>
    </recommendedName>
</protein>
<feature type="signal peptide" evidence="1">
    <location>
        <begin position="1"/>
        <end position="30"/>
    </location>
</feature>
<dbReference type="RefSeq" id="WP_072787364.1">
    <property type="nucleotide sequence ID" value="NZ_FRCX01000010.1"/>
</dbReference>
<accession>A0A1M7R4D2</accession>
<evidence type="ECO:0000313" key="3">
    <source>
        <dbReference type="Proteomes" id="UP000184339"/>
    </source>
</evidence>
<reference evidence="3" key="1">
    <citation type="submission" date="2016-11" db="EMBL/GenBank/DDBJ databases">
        <authorList>
            <person name="Varghese N."/>
            <person name="Submissions S."/>
        </authorList>
    </citation>
    <scope>NUCLEOTIDE SEQUENCE [LARGE SCALE GENOMIC DNA]</scope>
    <source>
        <strain evidence="3">Sac-22</strain>
    </source>
</reference>